<comment type="subcellular location">
    <subcellularLocation>
        <location evidence="1">Membrane</location>
        <topology evidence="1">Multi-pass membrane protein</topology>
    </subcellularLocation>
</comment>
<dbReference type="Pfam" id="PF00153">
    <property type="entry name" value="Mito_carr"/>
    <property type="match status" value="3"/>
</dbReference>
<evidence type="ECO:0000256" key="1">
    <source>
        <dbReference type="ARBA" id="ARBA00004141"/>
    </source>
</evidence>
<evidence type="ECO:0000313" key="9">
    <source>
        <dbReference type="Proteomes" id="UP000054558"/>
    </source>
</evidence>
<dbReference type="PANTHER" id="PTHR46080">
    <property type="entry name" value="MITOCHONDRIAL SUBSTRATE CARRIER FAMILY PROTEIN J"/>
    <property type="match status" value="1"/>
</dbReference>
<dbReference type="Gene3D" id="1.50.40.10">
    <property type="entry name" value="Mitochondrial carrier domain"/>
    <property type="match status" value="2"/>
</dbReference>
<dbReference type="GO" id="GO:0055085">
    <property type="term" value="P:transmembrane transport"/>
    <property type="evidence" value="ECO:0007669"/>
    <property type="project" value="InterPro"/>
</dbReference>
<protein>
    <submittedName>
        <fullName evidence="8">Mitochondrial substrate carrier family protein</fullName>
    </submittedName>
</protein>
<evidence type="ECO:0000256" key="2">
    <source>
        <dbReference type="ARBA" id="ARBA00022448"/>
    </source>
</evidence>
<dbReference type="PROSITE" id="PS50920">
    <property type="entry name" value="SOLCAR"/>
    <property type="match status" value="3"/>
</dbReference>
<evidence type="ECO:0000256" key="7">
    <source>
        <dbReference type="RuleBase" id="RU000488"/>
    </source>
</evidence>
<feature type="repeat" description="Solcar" evidence="6">
    <location>
        <begin position="29"/>
        <end position="115"/>
    </location>
</feature>
<dbReference type="AlphaFoldDB" id="A0A1Y1I2X0"/>
<evidence type="ECO:0000313" key="8">
    <source>
        <dbReference type="EMBL" id="GAQ83531.1"/>
    </source>
</evidence>
<evidence type="ECO:0000256" key="3">
    <source>
        <dbReference type="ARBA" id="ARBA00022692"/>
    </source>
</evidence>
<keyword evidence="5 6" id="KW-0472">Membrane</keyword>
<evidence type="ECO:0000256" key="6">
    <source>
        <dbReference type="PROSITE-ProRule" id="PRU00282"/>
    </source>
</evidence>
<gene>
    <name evidence="8" type="ORF">KFL_001520010</name>
</gene>
<keyword evidence="2 7" id="KW-0813">Transport</keyword>
<proteinExistence type="inferred from homology"/>
<evidence type="ECO:0000256" key="5">
    <source>
        <dbReference type="ARBA" id="ARBA00023136"/>
    </source>
</evidence>
<dbReference type="InterPro" id="IPR023395">
    <property type="entry name" value="MCP_dom_sf"/>
</dbReference>
<dbReference type="Proteomes" id="UP000054558">
    <property type="component" value="Unassembled WGS sequence"/>
</dbReference>
<dbReference type="InterPro" id="IPR002067">
    <property type="entry name" value="MCP"/>
</dbReference>
<dbReference type="SUPFAM" id="SSF103506">
    <property type="entry name" value="Mitochondrial carrier"/>
    <property type="match status" value="1"/>
</dbReference>
<feature type="repeat" description="Solcar" evidence="6">
    <location>
        <begin position="130"/>
        <end position="222"/>
    </location>
</feature>
<accession>A0A1Y1I2X0</accession>
<organism evidence="8 9">
    <name type="scientific">Klebsormidium nitens</name>
    <name type="common">Green alga</name>
    <name type="synonym">Ulothrix nitens</name>
    <dbReference type="NCBI Taxonomy" id="105231"/>
    <lineage>
        <taxon>Eukaryota</taxon>
        <taxon>Viridiplantae</taxon>
        <taxon>Streptophyta</taxon>
        <taxon>Klebsormidiophyceae</taxon>
        <taxon>Klebsormidiales</taxon>
        <taxon>Klebsormidiaceae</taxon>
        <taxon>Klebsormidium</taxon>
    </lineage>
</organism>
<reference evidence="8 9" key="1">
    <citation type="journal article" date="2014" name="Nat. Commun.">
        <title>Klebsormidium flaccidum genome reveals primary factors for plant terrestrial adaptation.</title>
        <authorList>
            <person name="Hori K."/>
            <person name="Maruyama F."/>
            <person name="Fujisawa T."/>
            <person name="Togashi T."/>
            <person name="Yamamoto N."/>
            <person name="Seo M."/>
            <person name="Sato S."/>
            <person name="Yamada T."/>
            <person name="Mori H."/>
            <person name="Tajima N."/>
            <person name="Moriyama T."/>
            <person name="Ikeuchi M."/>
            <person name="Watanabe M."/>
            <person name="Wada H."/>
            <person name="Kobayashi K."/>
            <person name="Saito M."/>
            <person name="Masuda T."/>
            <person name="Sasaki-Sekimoto Y."/>
            <person name="Mashiguchi K."/>
            <person name="Awai K."/>
            <person name="Shimojima M."/>
            <person name="Masuda S."/>
            <person name="Iwai M."/>
            <person name="Nobusawa T."/>
            <person name="Narise T."/>
            <person name="Kondo S."/>
            <person name="Saito H."/>
            <person name="Sato R."/>
            <person name="Murakawa M."/>
            <person name="Ihara Y."/>
            <person name="Oshima-Yamada Y."/>
            <person name="Ohtaka K."/>
            <person name="Satoh M."/>
            <person name="Sonobe K."/>
            <person name="Ishii M."/>
            <person name="Ohtani R."/>
            <person name="Kanamori-Sato M."/>
            <person name="Honoki R."/>
            <person name="Miyazaki D."/>
            <person name="Mochizuki H."/>
            <person name="Umetsu J."/>
            <person name="Higashi K."/>
            <person name="Shibata D."/>
            <person name="Kamiya Y."/>
            <person name="Sato N."/>
            <person name="Nakamura Y."/>
            <person name="Tabata S."/>
            <person name="Ida S."/>
            <person name="Kurokawa K."/>
            <person name="Ohta H."/>
        </authorList>
    </citation>
    <scope>NUCLEOTIDE SEQUENCE [LARGE SCALE GENOMIC DNA]</scope>
    <source>
        <strain evidence="8 9">NIES-2285</strain>
    </source>
</reference>
<name>A0A1Y1I2X0_KLENI</name>
<keyword evidence="4" id="KW-0677">Repeat</keyword>
<keyword evidence="9" id="KW-1185">Reference proteome</keyword>
<dbReference type="OMA" id="GPSGILM"/>
<dbReference type="GO" id="GO:0016020">
    <property type="term" value="C:membrane"/>
    <property type="evidence" value="ECO:0007669"/>
    <property type="project" value="UniProtKB-SubCell"/>
</dbReference>
<dbReference type="STRING" id="105231.A0A1Y1I2X0"/>
<dbReference type="EMBL" id="DF237101">
    <property type="protein sequence ID" value="GAQ83531.1"/>
    <property type="molecule type" value="Genomic_DNA"/>
</dbReference>
<keyword evidence="3 6" id="KW-0812">Transmembrane</keyword>
<dbReference type="InterPro" id="IPR018108">
    <property type="entry name" value="MCP_transmembrane"/>
</dbReference>
<feature type="repeat" description="Solcar" evidence="6">
    <location>
        <begin position="240"/>
        <end position="327"/>
    </location>
</feature>
<dbReference type="PRINTS" id="PR00926">
    <property type="entry name" value="MITOCARRIER"/>
</dbReference>
<evidence type="ECO:0000256" key="4">
    <source>
        <dbReference type="ARBA" id="ARBA00022737"/>
    </source>
</evidence>
<dbReference type="OrthoDB" id="250329at2759"/>
<sequence length="332" mass="35785">MSAPPAAMAEDVRDMALPNAEIDWERLDKTKFFLWGAGLFSGLSCCLYPLTVVKTRVQVQDRASATAYKSMADAYRQIFRHEGIRGFYKGFGTTILGSLPARMVYMSTLERTKSFVASETRRLGIPESTAAGITSGVAGLTASVVTQTVVVPVDVVTQRLMVQRGQAGVGVAVANLGGGAMIRQIVAQEGLRGLYRGFGMSIITYGPSSGVWWATYGASQRAIWRNLGYRANSDRPSQTQIVGVQIASGLCAGAVGALVTTPLDTVKTRLQVLRSETGARPTLASTLRTLVAEDGFKGFYRGLGPRWASMSLWGTCMVTTYEFLKRLSAKPL</sequence>
<comment type="similarity">
    <text evidence="7">Belongs to the mitochondrial carrier (TC 2.A.29) family.</text>
</comment>
<dbReference type="PANTHER" id="PTHR46080:SF3">
    <property type="entry name" value="MITOCHONDRIAL SUBSTRATE CARRIER FAMILY PROTEIN"/>
    <property type="match status" value="1"/>
</dbReference>